<protein>
    <submittedName>
        <fullName evidence="3">Alpha/beta hydrolase</fullName>
    </submittedName>
</protein>
<dbReference type="EMBL" id="JAGIYY010000010">
    <property type="protein sequence ID" value="MBP0440986.1"/>
    <property type="molecule type" value="Genomic_DNA"/>
</dbReference>
<keyword evidence="4" id="KW-1185">Reference proteome</keyword>
<dbReference type="PANTHER" id="PTHR46438:SF11">
    <property type="entry name" value="LIPASE-RELATED"/>
    <property type="match status" value="1"/>
</dbReference>
<feature type="domain" description="AB hydrolase-1" evidence="2">
    <location>
        <begin position="64"/>
        <end position="215"/>
    </location>
</feature>
<dbReference type="PRINTS" id="PR00111">
    <property type="entry name" value="ABHYDROLASE"/>
</dbReference>
<reference evidence="3" key="1">
    <citation type="submission" date="2021-03" db="EMBL/GenBank/DDBJ databases">
        <title>Genome sequencing and assembly of Tianweitania sediminis.</title>
        <authorList>
            <person name="Chhetri G."/>
        </authorList>
    </citation>
    <scope>NUCLEOTIDE SEQUENCE</scope>
    <source>
        <strain evidence="3">Z8</strain>
    </source>
</reference>
<proteinExistence type="predicted"/>
<dbReference type="GO" id="GO:0016787">
    <property type="term" value="F:hydrolase activity"/>
    <property type="evidence" value="ECO:0007669"/>
    <property type="project" value="UniProtKB-KW"/>
</dbReference>
<organism evidence="3 4">
    <name type="scientific">Tianweitania sediminis</name>
    <dbReference type="NCBI Taxonomy" id="1502156"/>
    <lineage>
        <taxon>Bacteria</taxon>
        <taxon>Pseudomonadati</taxon>
        <taxon>Pseudomonadota</taxon>
        <taxon>Alphaproteobacteria</taxon>
        <taxon>Hyphomicrobiales</taxon>
        <taxon>Phyllobacteriaceae</taxon>
        <taxon>Tianweitania</taxon>
    </lineage>
</organism>
<dbReference type="InterPro" id="IPR029058">
    <property type="entry name" value="AB_hydrolase_fold"/>
</dbReference>
<evidence type="ECO:0000256" key="1">
    <source>
        <dbReference type="SAM" id="Phobius"/>
    </source>
</evidence>
<name>A0A8J7R511_9HYPH</name>
<sequence length="330" mass="36396">MTASSILFVVLALLLLLALIVIGWGVVSTRRIARMANRLAPAMGQFLEVDGNRIHYYEIGEGRPILFIHGLGGHHHHMRRPLMEAFGPGYRLIAIDRAGSGHSSRARGMTGRLTEQARLIRDIIEKLGLERPLLVGHSLGGAVALATALDFPESVGGLALISPLTQPVQTLRPEFRSLYIPNPLLRRFIAHSFAVPLSMRHSEATLDFVFGPQKAPQDFAVEGGAILGMRPSHFYATSSDAVAIPLDLARQQSRYRELSLPIGILFGTADRVLDYREHGLPMLDQVEELDLELLDGIGHMPQYSETERVVAFIRRVAQRAFIVDPPLTVS</sequence>
<keyword evidence="1" id="KW-1133">Transmembrane helix</keyword>
<dbReference type="InterPro" id="IPR000073">
    <property type="entry name" value="AB_hydrolase_1"/>
</dbReference>
<dbReference type="Gene3D" id="3.40.50.1820">
    <property type="entry name" value="alpha/beta hydrolase"/>
    <property type="match status" value="1"/>
</dbReference>
<evidence type="ECO:0000313" key="3">
    <source>
        <dbReference type="EMBL" id="MBP0440986.1"/>
    </source>
</evidence>
<dbReference type="Proteomes" id="UP000666240">
    <property type="component" value="Unassembled WGS sequence"/>
</dbReference>
<gene>
    <name evidence="3" type="ORF">J5Y06_20255</name>
</gene>
<dbReference type="PANTHER" id="PTHR46438">
    <property type="entry name" value="ALPHA/BETA-HYDROLASES SUPERFAMILY PROTEIN"/>
    <property type="match status" value="1"/>
</dbReference>
<evidence type="ECO:0000313" key="4">
    <source>
        <dbReference type="Proteomes" id="UP000666240"/>
    </source>
</evidence>
<feature type="transmembrane region" description="Helical" evidence="1">
    <location>
        <begin position="6"/>
        <end position="27"/>
    </location>
</feature>
<keyword evidence="1" id="KW-0472">Membrane</keyword>
<dbReference type="RefSeq" id="WP_209337011.1">
    <property type="nucleotide sequence ID" value="NZ_JAGIYY010000010.1"/>
</dbReference>
<dbReference type="Pfam" id="PF00561">
    <property type="entry name" value="Abhydrolase_1"/>
    <property type="match status" value="1"/>
</dbReference>
<dbReference type="AlphaFoldDB" id="A0A8J7R511"/>
<evidence type="ECO:0000259" key="2">
    <source>
        <dbReference type="Pfam" id="PF00561"/>
    </source>
</evidence>
<dbReference type="SUPFAM" id="SSF53474">
    <property type="entry name" value="alpha/beta-Hydrolases"/>
    <property type="match status" value="1"/>
</dbReference>
<comment type="caution">
    <text evidence="3">The sequence shown here is derived from an EMBL/GenBank/DDBJ whole genome shotgun (WGS) entry which is preliminary data.</text>
</comment>
<keyword evidence="1" id="KW-0812">Transmembrane</keyword>
<accession>A0A8J7R511</accession>
<keyword evidence="3" id="KW-0378">Hydrolase</keyword>